<feature type="domain" description="Apple" evidence="1">
    <location>
        <begin position="29"/>
        <end position="93"/>
    </location>
</feature>
<gene>
    <name evidence="2" type="ORF">CFP56_018943</name>
</gene>
<comment type="caution">
    <text evidence="2">The sequence shown here is derived from an EMBL/GenBank/DDBJ whole genome shotgun (WGS) entry which is preliminary data.</text>
</comment>
<dbReference type="Pfam" id="PF08276">
    <property type="entry name" value="PAN_2"/>
    <property type="match status" value="1"/>
</dbReference>
<keyword evidence="3" id="KW-1185">Reference proteome</keyword>
<evidence type="ECO:0000313" key="3">
    <source>
        <dbReference type="Proteomes" id="UP000237347"/>
    </source>
</evidence>
<dbReference type="Proteomes" id="UP000237347">
    <property type="component" value="Unassembled WGS sequence"/>
</dbReference>
<accession>A0AAW0KK22</accession>
<sequence>MVMNTQREILSCRSLSLRNGRFGRTSSRCTLRERFMAGKGIMSQNGLKFSDKLTLNDCEAVCKNYCFCQAYACTNDDETGCEIWDGMNKFQGE</sequence>
<protein>
    <submittedName>
        <fullName evidence="2">G-type lectin s-receptor-like serine/threonine-protein kinase</fullName>
    </submittedName>
</protein>
<dbReference type="EMBL" id="PKMF04000295">
    <property type="protein sequence ID" value="KAK7838936.1"/>
    <property type="molecule type" value="Genomic_DNA"/>
</dbReference>
<organism evidence="2 3">
    <name type="scientific">Quercus suber</name>
    <name type="common">Cork oak</name>
    <dbReference type="NCBI Taxonomy" id="58331"/>
    <lineage>
        <taxon>Eukaryota</taxon>
        <taxon>Viridiplantae</taxon>
        <taxon>Streptophyta</taxon>
        <taxon>Embryophyta</taxon>
        <taxon>Tracheophyta</taxon>
        <taxon>Spermatophyta</taxon>
        <taxon>Magnoliopsida</taxon>
        <taxon>eudicotyledons</taxon>
        <taxon>Gunneridae</taxon>
        <taxon>Pentapetalae</taxon>
        <taxon>rosids</taxon>
        <taxon>fabids</taxon>
        <taxon>Fagales</taxon>
        <taxon>Fagaceae</taxon>
        <taxon>Quercus</taxon>
    </lineage>
</organism>
<dbReference type="AlphaFoldDB" id="A0AAW0KK22"/>
<reference evidence="2 3" key="1">
    <citation type="journal article" date="2018" name="Sci. Data">
        <title>The draft genome sequence of cork oak.</title>
        <authorList>
            <person name="Ramos A.M."/>
            <person name="Usie A."/>
            <person name="Barbosa P."/>
            <person name="Barros P.M."/>
            <person name="Capote T."/>
            <person name="Chaves I."/>
            <person name="Simoes F."/>
            <person name="Abreu I."/>
            <person name="Carrasquinho I."/>
            <person name="Faro C."/>
            <person name="Guimaraes J.B."/>
            <person name="Mendonca D."/>
            <person name="Nobrega F."/>
            <person name="Rodrigues L."/>
            <person name="Saibo N.J.M."/>
            <person name="Varela M.C."/>
            <person name="Egas C."/>
            <person name="Matos J."/>
            <person name="Miguel C.M."/>
            <person name="Oliveira M.M."/>
            <person name="Ricardo C.P."/>
            <person name="Goncalves S."/>
        </authorList>
    </citation>
    <scope>NUCLEOTIDE SEQUENCE [LARGE SCALE GENOMIC DNA]</scope>
    <source>
        <strain evidence="3">cv. HL8</strain>
    </source>
</reference>
<proteinExistence type="predicted"/>
<dbReference type="GO" id="GO:0016301">
    <property type="term" value="F:kinase activity"/>
    <property type="evidence" value="ECO:0007669"/>
    <property type="project" value="UniProtKB-KW"/>
</dbReference>
<evidence type="ECO:0000313" key="2">
    <source>
        <dbReference type="EMBL" id="KAK7838936.1"/>
    </source>
</evidence>
<evidence type="ECO:0000259" key="1">
    <source>
        <dbReference type="PROSITE" id="PS50948"/>
    </source>
</evidence>
<name>A0AAW0KK22_QUESU</name>
<dbReference type="PROSITE" id="PS50948">
    <property type="entry name" value="PAN"/>
    <property type="match status" value="1"/>
</dbReference>
<dbReference type="InterPro" id="IPR003609">
    <property type="entry name" value="Pan_app"/>
</dbReference>